<keyword evidence="2" id="KW-1185">Reference proteome</keyword>
<dbReference type="EMBL" id="CP099464">
    <property type="protein sequence ID" value="UUO16241.1"/>
    <property type="molecule type" value="Genomic_DNA"/>
</dbReference>
<reference evidence="1" key="1">
    <citation type="submission" date="2022-06" db="EMBL/GenBank/DDBJ databases">
        <title>Nostosin G and Spiroidesin B from the Cyanobacterium Dolichospermum sp. NIES-1697.</title>
        <authorList>
            <person name="Phan C.-S."/>
            <person name="Mehjabin J.J."/>
            <person name="Anas A.R.J."/>
            <person name="Hayasaka M."/>
            <person name="Onoki R."/>
            <person name="Wang J."/>
            <person name="Umezawa T."/>
            <person name="Washio K."/>
            <person name="Morikawa M."/>
            <person name="Okino T."/>
        </authorList>
    </citation>
    <scope>NUCLEOTIDE SEQUENCE</scope>
    <source>
        <strain evidence="1">NIES-1697</strain>
    </source>
</reference>
<evidence type="ECO:0000313" key="1">
    <source>
        <dbReference type="EMBL" id="UUO16241.1"/>
    </source>
</evidence>
<dbReference type="Proteomes" id="UP001057561">
    <property type="component" value="Chromosome"/>
</dbReference>
<dbReference type="RefSeq" id="WP_160170660.1">
    <property type="nucleotide sequence ID" value="NZ_CP099464.1"/>
</dbReference>
<gene>
    <name evidence="1" type="ORF">NG743_04105</name>
</gene>
<sequence length="55" mass="5888">MYANLAANSGVLLSGYQASIIGNDVAFGKRCAIGLSLTQLLDIIVNLKFSYSTKY</sequence>
<evidence type="ECO:0000313" key="2">
    <source>
        <dbReference type="Proteomes" id="UP001057561"/>
    </source>
</evidence>
<protein>
    <submittedName>
        <fullName evidence="1">Uncharacterized protein</fullName>
    </submittedName>
</protein>
<proteinExistence type="predicted"/>
<name>A0ABY5LW64_9CYAN</name>
<accession>A0ABY5LW64</accession>
<organism evidence="1 2">
    <name type="scientific">Dolichospermum heterosporum TAC447</name>
    <dbReference type="NCBI Taxonomy" id="747523"/>
    <lineage>
        <taxon>Bacteria</taxon>
        <taxon>Bacillati</taxon>
        <taxon>Cyanobacteriota</taxon>
        <taxon>Cyanophyceae</taxon>
        <taxon>Nostocales</taxon>
        <taxon>Aphanizomenonaceae</taxon>
        <taxon>Dolichospermum</taxon>
        <taxon>Dolichospermum heterosporum</taxon>
    </lineage>
</organism>